<sequence>MPHMTDPDSPEASGLVLPASLDLTQAEPLCQALRERLQDPAIWLDGGAVERISTPCLQLLAAAHASAQARGIPFRLRGASAVLASAIADLGLSTAIPLEV</sequence>
<protein>
    <submittedName>
        <fullName evidence="2">STAS domain-containing protein</fullName>
    </submittedName>
</protein>
<accession>A0ABV7C346</accession>
<dbReference type="InterPro" id="IPR052746">
    <property type="entry name" value="MlaB_ABC_Transporter"/>
</dbReference>
<dbReference type="EMBL" id="JBHRSB010000009">
    <property type="protein sequence ID" value="MFC3003163.1"/>
    <property type="molecule type" value="Genomic_DNA"/>
</dbReference>
<proteinExistence type="predicted"/>
<reference evidence="3" key="1">
    <citation type="journal article" date="2019" name="Int. J. Syst. Evol. Microbiol.">
        <title>The Global Catalogue of Microorganisms (GCM) 10K type strain sequencing project: providing services to taxonomists for standard genome sequencing and annotation.</title>
        <authorList>
            <consortium name="The Broad Institute Genomics Platform"/>
            <consortium name="The Broad Institute Genome Sequencing Center for Infectious Disease"/>
            <person name="Wu L."/>
            <person name="Ma J."/>
        </authorList>
    </citation>
    <scope>NUCLEOTIDE SEQUENCE [LARGE SCALE GENOMIC DNA]</scope>
    <source>
        <strain evidence="3">CGMCC 1.16855</strain>
    </source>
</reference>
<dbReference type="Gene3D" id="3.30.750.24">
    <property type="entry name" value="STAS domain"/>
    <property type="match status" value="1"/>
</dbReference>
<dbReference type="Pfam" id="PF13466">
    <property type="entry name" value="STAS_2"/>
    <property type="match status" value="1"/>
</dbReference>
<dbReference type="Proteomes" id="UP001595420">
    <property type="component" value="Unassembled WGS sequence"/>
</dbReference>
<evidence type="ECO:0000313" key="3">
    <source>
        <dbReference type="Proteomes" id="UP001595420"/>
    </source>
</evidence>
<dbReference type="InterPro" id="IPR036513">
    <property type="entry name" value="STAS_dom_sf"/>
</dbReference>
<name>A0ABV7C346_9PROT</name>
<feature type="domain" description="STAS" evidence="1">
    <location>
        <begin position="15"/>
        <end position="100"/>
    </location>
</feature>
<dbReference type="PANTHER" id="PTHR35849">
    <property type="entry name" value="BLR2341 PROTEIN"/>
    <property type="match status" value="1"/>
</dbReference>
<dbReference type="PANTHER" id="PTHR35849:SF2">
    <property type="entry name" value="BLR2341 PROTEIN"/>
    <property type="match status" value="1"/>
</dbReference>
<comment type="caution">
    <text evidence="2">The sequence shown here is derived from an EMBL/GenBank/DDBJ whole genome shotgun (WGS) entry which is preliminary data.</text>
</comment>
<evidence type="ECO:0000259" key="1">
    <source>
        <dbReference type="PROSITE" id="PS50801"/>
    </source>
</evidence>
<dbReference type="PROSITE" id="PS50801">
    <property type="entry name" value="STAS"/>
    <property type="match status" value="1"/>
</dbReference>
<dbReference type="SUPFAM" id="SSF52091">
    <property type="entry name" value="SpoIIaa-like"/>
    <property type="match status" value="1"/>
</dbReference>
<keyword evidence="3" id="KW-1185">Reference proteome</keyword>
<dbReference type="InterPro" id="IPR058548">
    <property type="entry name" value="MlaB-like_STAS"/>
</dbReference>
<organism evidence="2 3">
    <name type="scientific">Falsiroseomonas tokyonensis</name>
    <dbReference type="NCBI Taxonomy" id="430521"/>
    <lineage>
        <taxon>Bacteria</taxon>
        <taxon>Pseudomonadati</taxon>
        <taxon>Pseudomonadota</taxon>
        <taxon>Alphaproteobacteria</taxon>
        <taxon>Acetobacterales</taxon>
        <taxon>Roseomonadaceae</taxon>
        <taxon>Falsiroseomonas</taxon>
    </lineage>
</organism>
<gene>
    <name evidence="2" type="ORF">ACFOD3_24930</name>
</gene>
<evidence type="ECO:0000313" key="2">
    <source>
        <dbReference type="EMBL" id="MFC3003163.1"/>
    </source>
</evidence>
<dbReference type="InterPro" id="IPR002645">
    <property type="entry name" value="STAS_dom"/>
</dbReference>